<evidence type="ECO:0000256" key="1">
    <source>
        <dbReference type="ARBA" id="ARBA00009995"/>
    </source>
</evidence>
<evidence type="ECO:0000313" key="3">
    <source>
        <dbReference type="EMBL" id="KAL0464893.1"/>
    </source>
</evidence>
<comment type="similarity">
    <text evidence="1">Belongs to the UDP-glycosyltransferase family.</text>
</comment>
<dbReference type="GO" id="GO:0035251">
    <property type="term" value="F:UDP-glucosyltransferase activity"/>
    <property type="evidence" value="ECO:0007669"/>
    <property type="project" value="InterPro"/>
</dbReference>
<name>A0AAW2YGT4_9LAMI</name>
<dbReference type="PANTHER" id="PTHR48048:SF30">
    <property type="entry name" value="GLYCOSYLTRANSFERASE"/>
    <property type="match status" value="1"/>
</dbReference>
<reference evidence="3" key="2">
    <citation type="journal article" date="2024" name="Plant">
        <title>Genomic evolution and insights into agronomic trait innovations of Sesamum species.</title>
        <authorList>
            <person name="Miao H."/>
            <person name="Wang L."/>
            <person name="Qu L."/>
            <person name="Liu H."/>
            <person name="Sun Y."/>
            <person name="Le M."/>
            <person name="Wang Q."/>
            <person name="Wei S."/>
            <person name="Zheng Y."/>
            <person name="Lin W."/>
            <person name="Duan Y."/>
            <person name="Cao H."/>
            <person name="Xiong S."/>
            <person name="Wang X."/>
            <person name="Wei L."/>
            <person name="Li C."/>
            <person name="Ma Q."/>
            <person name="Ju M."/>
            <person name="Zhao R."/>
            <person name="Li G."/>
            <person name="Mu C."/>
            <person name="Tian Q."/>
            <person name="Mei H."/>
            <person name="Zhang T."/>
            <person name="Gao T."/>
            <person name="Zhang H."/>
        </authorList>
    </citation>
    <scope>NUCLEOTIDE SEQUENCE</scope>
    <source>
        <strain evidence="3">KEN1</strain>
    </source>
</reference>
<comment type="caution">
    <text evidence="3">The sequence shown here is derived from an EMBL/GenBank/DDBJ whole genome shotgun (WGS) entry which is preliminary data.</text>
</comment>
<keyword evidence="2" id="KW-0808">Transferase</keyword>
<sequence>MAEGIILNSFKELEPGAIEALQEKEEGKPVVYPIGPLIQRGSKSEVDDSSCVCLKWLDEQPSGSVLYVSFGAVGLCLMIRWLSSQWG</sequence>
<dbReference type="EMBL" id="JACGWN010000001">
    <property type="protein sequence ID" value="KAL0464893.1"/>
    <property type="molecule type" value="Genomic_DNA"/>
</dbReference>
<dbReference type="AlphaFoldDB" id="A0AAW2YGT4"/>
<dbReference type="Gene3D" id="3.40.50.2000">
    <property type="entry name" value="Glycogen Phosphorylase B"/>
    <property type="match status" value="2"/>
</dbReference>
<organism evidence="3">
    <name type="scientific">Sesamum latifolium</name>
    <dbReference type="NCBI Taxonomy" id="2727402"/>
    <lineage>
        <taxon>Eukaryota</taxon>
        <taxon>Viridiplantae</taxon>
        <taxon>Streptophyta</taxon>
        <taxon>Embryophyta</taxon>
        <taxon>Tracheophyta</taxon>
        <taxon>Spermatophyta</taxon>
        <taxon>Magnoliopsida</taxon>
        <taxon>eudicotyledons</taxon>
        <taxon>Gunneridae</taxon>
        <taxon>Pentapetalae</taxon>
        <taxon>asterids</taxon>
        <taxon>lamiids</taxon>
        <taxon>Lamiales</taxon>
        <taxon>Pedaliaceae</taxon>
        <taxon>Sesamum</taxon>
    </lineage>
</organism>
<dbReference type="PANTHER" id="PTHR48048">
    <property type="entry name" value="GLYCOSYLTRANSFERASE"/>
    <property type="match status" value="1"/>
</dbReference>
<dbReference type="InterPro" id="IPR050481">
    <property type="entry name" value="UDP-glycosyltransf_plant"/>
</dbReference>
<protein>
    <submittedName>
        <fullName evidence="3">Hydroquinone glucosyltransferase</fullName>
    </submittedName>
</protein>
<accession>A0AAW2YGT4</accession>
<keyword evidence="2" id="KW-0328">Glycosyltransferase</keyword>
<dbReference type="SUPFAM" id="SSF53756">
    <property type="entry name" value="UDP-Glycosyltransferase/glycogen phosphorylase"/>
    <property type="match status" value="1"/>
</dbReference>
<gene>
    <name evidence="3" type="ORF">Slati_0376900</name>
</gene>
<reference evidence="3" key="1">
    <citation type="submission" date="2020-06" db="EMBL/GenBank/DDBJ databases">
        <authorList>
            <person name="Li T."/>
            <person name="Hu X."/>
            <person name="Zhang T."/>
            <person name="Song X."/>
            <person name="Zhang H."/>
            <person name="Dai N."/>
            <person name="Sheng W."/>
            <person name="Hou X."/>
            <person name="Wei L."/>
        </authorList>
    </citation>
    <scope>NUCLEOTIDE SEQUENCE</scope>
    <source>
        <strain evidence="3">KEN1</strain>
        <tissue evidence="3">Leaf</tissue>
    </source>
</reference>
<evidence type="ECO:0000256" key="2">
    <source>
        <dbReference type="ARBA" id="ARBA00022676"/>
    </source>
</evidence>
<proteinExistence type="inferred from homology"/>